<feature type="chain" id="PRO_5043526241" evidence="1">
    <location>
        <begin position="23"/>
        <end position="167"/>
    </location>
</feature>
<dbReference type="AlphaFoldDB" id="A0AAU7DRC6"/>
<organism evidence="2">
    <name type="scientific">Jonesiaceae bacterium BS-20</name>
    <dbReference type="NCBI Taxonomy" id="3120821"/>
    <lineage>
        <taxon>Bacteria</taxon>
        <taxon>Bacillati</taxon>
        <taxon>Actinomycetota</taxon>
        <taxon>Actinomycetes</taxon>
        <taxon>Micrococcales</taxon>
        <taxon>Jonesiaceae</taxon>
    </lineage>
</organism>
<accession>A0AAU7DRC6</accession>
<protein>
    <submittedName>
        <fullName evidence="2">Uncharacterized protein</fullName>
    </submittedName>
</protein>
<evidence type="ECO:0000313" key="2">
    <source>
        <dbReference type="EMBL" id="XBH20363.1"/>
    </source>
</evidence>
<sequence>MMINMKMLLGGISLVVAASMLAGCGEQPIACTEIGVAQGVSLNIAAPLAKDATKALVTICVEEEECEAVEVELFASTTTESQGCEGDDPDDSCSAVAVPDGGRTGFAPFDGLPESEVEVVVALWDANDGQILLESATVTPKRIYPNGPQCDNGGVQLGLTVTQDGII</sequence>
<gene>
    <name evidence="2" type="ORF">V5R04_08875</name>
</gene>
<reference evidence="2" key="1">
    <citation type="submission" date="2024-02" db="EMBL/GenBank/DDBJ databases">
        <title>Tomenella chthoni gen. nov. sp. nov., a member of the family Jonesiaceae isolated from bat guano.</title>
        <authorList>
            <person name="Miller S.L."/>
            <person name="King J."/>
            <person name="Sankaranarayanan K."/>
            <person name="Lawson P.A."/>
        </authorList>
    </citation>
    <scope>NUCLEOTIDE SEQUENCE</scope>
    <source>
        <strain evidence="2">BS-20</strain>
    </source>
</reference>
<evidence type="ECO:0000256" key="1">
    <source>
        <dbReference type="SAM" id="SignalP"/>
    </source>
</evidence>
<proteinExistence type="predicted"/>
<feature type="signal peptide" evidence="1">
    <location>
        <begin position="1"/>
        <end position="22"/>
    </location>
</feature>
<name>A0AAU7DRC6_9MICO</name>
<keyword evidence="1" id="KW-0732">Signal</keyword>
<dbReference type="EMBL" id="CP146203">
    <property type="protein sequence ID" value="XBH20363.1"/>
    <property type="molecule type" value="Genomic_DNA"/>
</dbReference>
<dbReference type="PROSITE" id="PS51257">
    <property type="entry name" value="PROKAR_LIPOPROTEIN"/>
    <property type="match status" value="1"/>
</dbReference>